<gene>
    <name evidence="1" type="ORF">XAP7430_390003</name>
</gene>
<dbReference type="Proteomes" id="UP000234166">
    <property type="component" value="Unassembled WGS sequence"/>
</dbReference>
<evidence type="ECO:0000313" key="1">
    <source>
        <dbReference type="EMBL" id="SON88689.1"/>
    </source>
</evidence>
<dbReference type="AlphaFoldDB" id="A0AB38E200"/>
<reference evidence="1 2" key="1">
    <citation type="submission" date="2017-10" db="EMBL/GenBank/DDBJ databases">
        <authorList>
            <person name="Regsiter A."/>
            <person name="William W."/>
        </authorList>
    </citation>
    <scope>NUCLEOTIDE SEQUENCE [LARGE SCALE GENOMIC DNA]</scope>
    <source>
        <strain evidence="1 2">CFBP7430</strain>
    </source>
</reference>
<proteinExistence type="predicted"/>
<evidence type="ECO:0000313" key="2">
    <source>
        <dbReference type="Proteomes" id="UP000234166"/>
    </source>
</evidence>
<organism evidence="1 2">
    <name type="scientific">Xanthomonas campestris pv. phaseoli</name>
    <dbReference type="NCBI Taxonomy" id="317013"/>
    <lineage>
        <taxon>Bacteria</taxon>
        <taxon>Pseudomonadati</taxon>
        <taxon>Pseudomonadota</taxon>
        <taxon>Gammaproteobacteria</taxon>
        <taxon>Lysobacterales</taxon>
        <taxon>Lysobacteraceae</taxon>
        <taxon>Xanthomonas</taxon>
    </lineage>
</organism>
<name>A0AB38E200_XANCH</name>
<protein>
    <submittedName>
        <fullName evidence="1">Uncharacterized protein</fullName>
    </submittedName>
</protein>
<dbReference type="EMBL" id="OCYS01000093">
    <property type="protein sequence ID" value="SON88689.1"/>
    <property type="molecule type" value="Genomic_DNA"/>
</dbReference>
<comment type="caution">
    <text evidence="1">The sequence shown here is derived from an EMBL/GenBank/DDBJ whole genome shotgun (WGS) entry which is preliminary data.</text>
</comment>
<sequence length="105" mass="11880">MLRSTLAACFVDLQFPLQHQRAHGMRSHRMSYRFDRDFRKVHARVDDSACCTGCSIMRISAAFALAPIRLKNFVSDTFALEHLRALVLLCSCALEHANPETIATQ</sequence>
<accession>A0AB38E200</accession>